<feature type="compositionally biased region" description="Basic and acidic residues" evidence="10">
    <location>
        <begin position="11"/>
        <end position="23"/>
    </location>
</feature>
<keyword evidence="2 9" id="KW-0813">Transport</keyword>
<dbReference type="RefSeq" id="WP_191198200.1">
    <property type="nucleotide sequence ID" value="NZ_BAAAPA010000003.1"/>
</dbReference>
<dbReference type="NCBIfam" id="TIGR00964">
    <property type="entry name" value="secE_bact"/>
    <property type="match status" value="1"/>
</dbReference>
<comment type="similarity">
    <text evidence="9">Belongs to the SecE/SEC61-gamma family.</text>
</comment>
<comment type="subunit">
    <text evidence="9">Component of the Sec protein translocase complex. Heterotrimer consisting of SecY, SecE and SecG subunits. The heterotrimers can form oligomers, although 1 heterotrimer is thought to be able to translocate proteins. Interacts with the ribosome. Interacts with SecDF, and other proteins may be involved. Interacts with SecA.</text>
</comment>
<evidence type="ECO:0000256" key="1">
    <source>
        <dbReference type="ARBA" id="ARBA00004370"/>
    </source>
</evidence>
<keyword evidence="7 9" id="KW-0811">Translocation</keyword>
<accession>A0ABR8MFH2</accession>
<organism evidence="11 12">
    <name type="scientific">Nocardioides hwasunensis</name>
    <dbReference type="NCBI Taxonomy" id="397258"/>
    <lineage>
        <taxon>Bacteria</taxon>
        <taxon>Bacillati</taxon>
        <taxon>Actinomycetota</taxon>
        <taxon>Actinomycetes</taxon>
        <taxon>Propionibacteriales</taxon>
        <taxon>Nocardioidaceae</taxon>
        <taxon>Nocardioides</taxon>
    </lineage>
</organism>
<evidence type="ECO:0000256" key="7">
    <source>
        <dbReference type="ARBA" id="ARBA00023010"/>
    </source>
</evidence>
<dbReference type="Pfam" id="PF00584">
    <property type="entry name" value="SecE"/>
    <property type="match status" value="1"/>
</dbReference>
<keyword evidence="12" id="KW-1185">Reference proteome</keyword>
<evidence type="ECO:0000256" key="6">
    <source>
        <dbReference type="ARBA" id="ARBA00022989"/>
    </source>
</evidence>
<dbReference type="InterPro" id="IPR038379">
    <property type="entry name" value="SecE_sf"/>
</dbReference>
<evidence type="ECO:0000256" key="3">
    <source>
        <dbReference type="ARBA" id="ARBA00022475"/>
    </source>
</evidence>
<comment type="subcellular location">
    <subcellularLocation>
        <location evidence="9">Cell membrane</location>
        <topology evidence="9">Single-pass membrane protein</topology>
    </subcellularLocation>
    <subcellularLocation>
        <location evidence="1">Membrane</location>
    </subcellularLocation>
</comment>
<evidence type="ECO:0000256" key="5">
    <source>
        <dbReference type="ARBA" id="ARBA00022927"/>
    </source>
</evidence>
<keyword evidence="5 9" id="KW-0653">Protein transport</keyword>
<dbReference type="HAMAP" id="MF_00422">
    <property type="entry name" value="SecE"/>
    <property type="match status" value="1"/>
</dbReference>
<dbReference type="Proteomes" id="UP000649289">
    <property type="component" value="Unassembled WGS sequence"/>
</dbReference>
<keyword evidence="6 9" id="KW-1133">Transmembrane helix</keyword>
<evidence type="ECO:0000256" key="4">
    <source>
        <dbReference type="ARBA" id="ARBA00022692"/>
    </source>
</evidence>
<comment type="function">
    <text evidence="9">Essential subunit of the Sec protein translocation channel SecYEG. Clamps together the 2 halves of SecY. May contact the channel plug during translocation.</text>
</comment>
<gene>
    <name evidence="9 11" type="primary">secE</name>
    <name evidence="11" type="ORF">IEZ25_04360</name>
</gene>
<evidence type="ECO:0000256" key="10">
    <source>
        <dbReference type="SAM" id="MobiDB-lite"/>
    </source>
</evidence>
<feature type="region of interest" description="Disordered" evidence="10">
    <location>
        <begin position="1"/>
        <end position="24"/>
    </location>
</feature>
<proteinExistence type="inferred from homology"/>
<dbReference type="EMBL" id="JACXYY010000002">
    <property type="protein sequence ID" value="MBD3913836.1"/>
    <property type="molecule type" value="Genomic_DNA"/>
</dbReference>
<keyword evidence="4 9" id="KW-0812">Transmembrane</keyword>
<sequence>MDDVADGNAVQDRRDSRGDDRGRTTPATFLRQVVAELRKVVWPTQPQLVTYFFVVMVFVLVMMALVTVLDLAFGKLVFQVFAGGGTTQ</sequence>
<evidence type="ECO:0000313" key="11">
    <source>
        <dbReference type="EMBL" id="MBD3913836.1"/>
    </source>
</evidence>
<evidence type="ECO:0000256" key="8">
    <source>
        <dbReference type="ARBA" id="ARBA00023136"/>
    </source>
</evidence>
<keyword evidence="3 9" id="KW-1003">Cell membrane</keyword>
<dbReference type="InterPro" id="IPR005807">
    <property type="entry name" value="SecE_bac"/>
</dbReference>
<dbReference type="InterPro" id="IPR001901">
    <property type="entry name" value="Translocase_SecE/Sec61-g"/>
</dbReference>
<dbReference type="PANTHER" id="PTHR33910">
    <property type="entry name" value="PROTEIN TRANSLOCASE SUBUNIT SECE"/>
    <property type="match status" value="1"/>
</dbReference>
<evidence type="ECO:0000313" key="12">
    <source>
        <dbReference type="Proteomes" id="UP000649289"/>
    </source>
</evidence>
<evidence type="ECO:0000256" key="2">
    <source>
        <dbReference type="ARBA" id="ARBA00022448"/>
    </source>
</evidence>
<dbReference type="PANTHER" id="PTHR33910:SF1">
    <property type="entry name" value="PROTEIN TRANSLOCASE SUBUNIT SECE"/>
    <property type="match status" value="1"/>
</dbReference>
<reference evidence="11 12" key="1">
    <citation type="submission" date="2020-09" db="EMBL/GenBank/DDBJ databases">
        <title>novel species in genus Nocardioides.</title>
        <authorList>
            <person name="Zhang G."/>
        </authorList>
    </citation>
    <scope>NUCLEOTIDE SEQUENCE [LARGE SCALE GENOMIC DNA]</scope>
    <source>
        <strain evidence="11 12">19197</strain>
    </source>
</reference>
<keyword evidence="8 9" id="KW-0472">Membrane</keyword>
<evidence type="ECO:0000256" key="9">
    <source>
        <dbReference type="HAMAP-Rule" id="MF_00422"/>
    </source>
</evidence>
<protein>
    <recommendedName>
        <fullName evidence="9">Protein translocase subunit SecE</fullName>
    </recommendedName>
</protein>
<comment type="caution">
    <text evidence="11">The sequence shown here is derived from an EMBL/GenBank/DDBJ whole genome shotgun (WGS) entry which is preliminary data.</text>
</comment>
<feature type="transmembrane region" description="Helical" evidence="9">
    <location>
        <begin position="48"/>
        <end position="69"/>
    </location>
</feature>
<dbReference type="Gene3D" id="1.20.5.1030">
    <property type="entry name" value="Preprotein translocase secy subunit"/>
    <property type="match status" value="1"/>
</dbReference>
<name>A0ABR8MFH2_9ACTN</name>